<dbReference type="InterPro" id="IPR035901">
    <property type="entry name" value="GIY-YIG_endonuc_sf"/>
</dbReference>
<evidence type="ECO:0000259" key="1">
    <source>
        <dbReference type="PROSITE" id="PS50164"/>
    </source>
</evidence>
<accession>A0ABX7IJ29</accession>
<dbReference type="InterPro" id="IPR036397">
    <property type="entry name" value="RNaseH_sf"/>
</dbReference>
<dbReference type="InterPro" id="IPR012337">
    <property type="entry name" value="RNaseH-like_sf"/>
</dbReference>
<dbReference type="CDD" id="cd06127">
    <property type="entry name" value="DEDDh"/>
    <property type="match status" value="1"/>
</dbReference>
<dbReference type="SUPFAM" id="SSF82771">
    <property type="entry name" value="GIY-YIG endonuclease"/>
    <property type="match status" value="1"/>
</dbReference>
<dbReference type="NCBIfam" id="NF005905">
    <property type="entry name" value="PRK07883.1-3"/>
    <property type="match status" value="1"/>
</dbReference>
<dbReference type="CDD" id="cd10434">
    <property type="entry name" value="GIY-YIG_UvrC_Cho"/>
    <property type="match status" value="1"/>
</dbReference>
<dbReference type="RefSeq" id="WP_204425504.1">
    <property type="nucleotide sequence ID" value="NZ_CP070228.1"/>
</dbReference>
<dbReference type="PROSITE" id="PS50164">
    <property type="entry name" value="GIY_YIG"/>
    <property type="match status" value="1"/>
</dbReference>
<dbReference type="SMART" id="SM00479">
    <property type="entry name" value="EXOIII"/>
    <property type="match status" value="1"/>
</dbReference>
<evidence type="ECO:0000313" key="2">
    <source>
        <dbReference type="EMBL" id="QRV02860.1"/>
    </source>
</evidence>
<dbReference type="NCBIfam" id="NF005907">
    <property type="entry name" value="PRK07883.1-5"/>
    <property type="match status" value="1"/>
</dbReference>
<dbReference type="InterPro" id="IPR000305">
    <property type="entry name" value="GIY-YIG_endonuc"/>
</dbReference>
<keyword evidence="2" id="KW-0269">Exonuclease</keyword>
<dbReference type="EMBL" id="CP070228">
    <property type="protein sequence ID" value="QRV02860.1"/>
    <property type="molecule type" value="Genomic_DNA"/>
</dbReference>
<name>A0ABX7IJ29_9ACTO</name>
<keyword evidence="3" id="KW-1185">Reference proteome</keyword>
<dbReference type="Proteomes" id="UP000602653">
    <property type="component" value="Chromosome"/>
</dbReference>
<dbReference type="InterPro" id="IPR047296">
    <property type="entry name" value="GIY-YIG_UvrC_Cho"/>
</dbReference>
<gene>
    <name evidence="2" type="ORF">JTE88_03820</name>
</gene>
<evidence type="ECO:0000313" key="3">
    <source>
        <dbReference type="Proteomes" id="UP000602653"/>
    </source>
</evidence>
<keyword evidence="2" id="KW-0378">Hydrolase</keyword>
<dbReference type="NCBIfam" id="TIGR00573">
    <property type="entry name" value="dnaq"/>
    <property type="match status" value="1"/>
</dbReference>
<dbReference type="Gene3D" id="3.30.420.10">
    <property type="entry name" value="Ribonuclease H-like superfamily/Ribonuclease H"/>
    <property type="match status" value="1"/>
</dbReference>
<keyword evidence="2" id="KW-0540">Nuclease</keyword>
<dbReference type="PANTHER" id="PTHR30562">
    <property type="entry name" value="UVRC/OXIDOREDUCTASE"/>
    <property type="match status" value="1"/>
</dbReference>
<dbReference type="Gene3D" id="3.40.1440.10">
    <property type="entry name" value="GIY-YIG endonuclease"/>
    <property type="match status" value="1"/>
</dbReference>
<sequence>MKNIRSVPPGRRLDTEVVPIHRRGQSPIEPQQLAFDDLGLSLEQATFLVVDVETTGEKPGLHSLTEIGAVKVRGGEVIGEFGTLVNPGIPIPAFISRLTGISTAMVTTAPSLAEVMLAFIEFIGHDSELIYVAHNARFDIGQLTGAAQAVGLEFPQRRTVDTVKLSRRVFTRDEVPNYKLSSLARLVGATTTPTHRALDDARATVDVLHAVLSRLGPLGVTHVDDLMTAHSGVPSKRRKKISLADGLPRGSGVYQFVGPNDEILYIGVSGNVYKRVRSYFTAAEKRRRIGEMVDLAERVEAIETATLIEAEILEIRLIREIRPRYNKRSKPRSRYWLRLTQEPHPRLTITKVVLREHVDHVLGPFTRFAHAKQAKELIESVSGLRTCSQTLPAVADGRLPCHMAELNLCDAPCVTGIEQRQACRAAAHAISGNLDVIYSATQERMAKLSQLERFEAALAERERLYALVNGAVAGAICLPLVHAGRIIAAAPSDEKSASWEVIVIDHGRFVQSMVVAADIQVHRFAEEFMATHPLSVLPERPFESVSTDELRCLSRWLWRDGVRIVVASKPDALSTPLDHAQKIKLPTIPGFDEGIMGSLEHLD</sequence>
<feature type="domain" description="GIY-YIG" evidence="1">
    <location>
        <begin position="249"/>
        <end position="327"/>
    </location>
</feature>
<dbReference type="GO" id="GO:0004527">
    <property type="term" value="F:exonuclease activity"/>
    <property type="evidence" value="ECO:0007669"/>
    <property type="project" value="UniProtKB-KW"/>
</dbReference>
<dbReference type="InterPro" id="IPR013520">
    <property type="entry name" value="Ribonucl_H"/>
</dbReference>
<dbReference type="SUPFAM" id="SSF53098">
    <property type="entry name" value="Ribonuclease H-like"/>
    <property type="match status" value="1"/>
</dbReference>
<proteinExistence type="predicted"/>
<organism evidence="2 3">
    <name type="scientific">Arcanobacterium phocisimile</name>
    <dbReference type="NCBI Taxonomy" id="1302235"/>
    <lineage>
        <taxon>Bacteria</taxon>
        <taxon>Bacillati</taxon>
        <taxon>Actinomycetota</taxon>
        <taxon>Actinomycetes</taxon>
        <taxon>Actinomycetales</taxon>
        <taxon>Actinomycetaceae</taxon>
        <taxon>Arcanobacterium</taxon>
    </lineage>
</organism>
<dbReference type="Pfam" id="PF00929">
    <property type="entry name" value="RNase_T"/>
    <property type="match status" value="1"/>
</dbReference>
<dbReference type="PANTHER" id="PTHR30562:SF1">
    <property type="entry name" value="UVRABC SYSTEM PROTEIN C"/>
    <property type="match status" value="1"/>
</dbReference>
<protein>
    <submittedName>
        <fullName evidence="2">DEDD exonuclease domain-containing protein</fullName>
    </submittedName>
</protein>
<dbReference type="Pfam" id="PF01541">
    <property type="entry name" value="GIY-YIG"/>
    <property type="match status" value="1"/>
</dbReference>
<reference evidence="2 3" key="1">
    <citation type="submission" date="2021-02" db="EMBL/GenBank/DDBJ databases">
        <title>Complete Genome Sequence of Arcanobacterium phocisimile strain DSM 26142T from a harbour seal.</title>
        <authorList>
            <person name="Borowiak M."/>
            <person name="Alssahen M."/>
            <person name="Malorny B."/>
            <person name="Laemmler C."/>
            <person name="Siebert U."/>
            <person name="Ploetz M."/>
            <person name="Abdulmawjood A."/>
        </authorList>
    </citation>
    <scope>NUCLEOTIDE SEQUENCE [LARGE SCALE GENOMIC DNA]</scope>
    <source>
        <strain evidence="2 3">DSM 26142</strain>
    </source>
</reference>
<dbReference type="InterPro" id="IPR050066">
    <property type="entry name" value="UvrABC_protein_C"/>
</dbReference>
<dbReference type="SMART" id="SM00465">
    <property type="entry name" value="GIYc"/>
    <property type="match status" value="1"/>
</dbReference>
<dbReference type="InterPro" id="IPR006054">
    <property type="entry name" value="DnaQ"/>
</dbReference>